<dbReference type="AlphaFoldDB" id="A0A833JBX5"/>
<organism evidence="1 2">
    <name type="scientific">Fluviispira multicolorata</name>
    <dbReference type="NCBI Taxonomy" id="2654512"/>
    <lineage>
        <taxon>Bacteria</taxon>
        <taxon>Pseudomonadati</taxon>
        <taxon>Bdellovibrionota</taxon>
        <taxon>Oligoflexia</taxon>
        <taxon>Silvanigrellales</taxon>
        <taxon>Silvanigrellaceae</taxon>
        <taxon>Fluviispira</taxon>
    </lineage>
</organism>
<proteinExistence type="predicted"/>
<dbReference type="Proteomes" id="UP000442694">
    <property type="component" value="Unassembled WGS sequence"/>
</dbReference>
<protein>
    <submittedName>
        <fullName evidence="1">Uncharacterized protein</fullName>
    </submittedName>
</protein>
<evidence type="ECO:0000313" key="2">
    <source>
        <dbReference type="Proteomes" id="UP000442694"/>
    </source>
</evidence>
<reference evidence="1 2" key="1">
    <citation type="submission" date="2019-10" db="EMBL/GenBank/DDBJ databases">
        <title>New genus of Silvanigrellaceae.</title>
        <authorList>
            <person name="Pitt A."/>
            <person name="Hahn M.W."/>
        </authorList>
    </citation>
    <scope>NUCLEOTIDE SEQUENCE [LARGE SCALE GENOMIC DNA]</scope>
    <source>
        <strain evidence="1 2">33A1-SZDP</strain>
    </source>
</reference>
<evidence type="ECO:0000313" key="1">
    <source>
        <dbReference type="EMBL" id="KAB8029813.1"/>
    </source>
</evidence>
<dbReference type="EMBL" id="WFLN01000007">
    <property type="protein sequence ID" value="KAB8029813.1"/>
    <property type="molecule type" value="Genomic_DNA"/>
</dbReference>
<gene>
    <name evidence="1" type="ORF">GCL57_09750</name>
</gene>
<name>A0A833JBX5_9BACT</name>
<keyword evidence="2" id="KW-1185">Reference proteome</keyword>
<dbReference type="RefSeq" id="WP_152213156.1">
    <property type="nucleotide sequence ID" value="NZ_WFLN01000007.1"/>
</dbReference>
<comment type="caution">
    <text evidence="1">The sequence shown here is derived from an EMBL/GenBank/DDBJ whole genome shotgun (WGS) entry which is preliminary data.</text>
</comment>
<sequence>MSPKDFSAKIGILDNSKWHYHGISAYEPCALTTKAIFLPKESHLIPSLNIKLSVFTWLKEPQEIYKIELFKIKVFSETAGIKSELFSVPFMLSELTDITTYSEYGNDRYIEAKSNNDQYITTSKLISESNTVKSGYVSFCISNISKRTEISINSLNIEVLPIEKEVKFINFAQSI</sequence>
<accession>A0A833JBX5</accession>